<gene>
    <name evidence="1" type="ORF">ETSY2_00450</name>
</gene>
<protein>
    <submittedName>
        <fullName evidence="1">Uncharacterized protein</fullName>
    </submittedName>
</protein>
<dbReference type="EMBL" id="AZHX01000014">
    <property type="protein sequence ID" value="ETX09280.1"/>
    <property type="molecule type" value="Genomic_DNA"/>
</dbReference>
<keyword evidence="2" id="KW-1185">Reference proteome</keyword>
<name>W4MGJ5_9BACT</name>
<reference evidence="1 2" key="1">
    <citation type="journal article" date="2014" name="Nature">
        <title>An environmental bacterial taxon with a large and distinct metabolic repertoire.</title>
        <authorList>
            <person name="Wilson M.C."/>
            <person name="Mori T."/>
            <person name="Ruckert C."/>
            <person name="Uria A.R."/>
            <person name="Helf M.J."/>
            <person name="Takada K."/>
            <person name="Gernert C."/>
            <person name="Steffens U.A."/>
            <person name="Heycke N."/>
            <person name="Schmitt S."/>
            <person name="Rinke C."/>
            <person name="Helfrich E.J."/>
            <person name="Brachmann A.O."/>
            <person name="Gurgui C."/>
            <person name="Wakimoto T."/>
            <person name="Kracht M."/>
            <person name="Crusemann M."/>
            <person name="Hentschel U."/>
            <person name="Abe I."/>
            <person name="Matsunaga S."/>
            <person name="Kalinowski J."/>
            <person name="Takeyama H."/>
            <person name="Piel J."/>
        </authorList>
    </citation>
    <scope>NUCLEOTIDE SEQUENCE [LARGE SCALE GENOMIC DNA]</scope>
    <source>
        <strain evidence="2">TSY2</strain>
    </source>
</reference>
<dbReference type="AlphaFoldDB" id="W4MGJ5"/>
<dbReference type="HOGENOM" id="CLU_2354547_0_0_7"/>
<accession>W4MGJ5</accession>
<evidence type="ECO:0000313" key="2">
    <source>
        <dbReference type="Proteomes" id="UP000019140"/>
    </source>
</evidence>
<proteinExistence type="predicted"/>
<evidence type="ECO:0000313" key="1">
    <source>
        <dbReference type="EMBL" id="ETX09280.1"/>
    </source>
</evidence>
<dbReference type="Proteomes" id="UP000019140">
    <property type="component" value="Unassembled WGS sequence"/>
</dbReference>
<sequence length="96" mass="11206">MWMWGWKSARRELPASVTGTKFQSVLDSEGFRLDTSKENCLLFRRSGSIWTFHGERAPIAIEVRGNQAEIRYDTRWMIGDTRDLAKLLERLLEQST</sequence>
<comment type="caution">
    <text evidence="1">The sequence shown here is derived from an EMBL/GenBank/DDBJ whole genome shotgun (WGS) entry which is preliminary data.</text>
</comment>
<organism evidence="1 2">
    <name type="scientific">Candidatus Entotheonella gemina</name>
    <dbReference type="NCBI Taxonomy" id="1429439"/>
    <lineage>
        <taxon>Bacteria</taxon>
        <taxon>Pseudomonadati</taxon>
        <taxon>Nitrospinota/Tectimicrobiota group</taxon>
        <taxon>Candidatus Tectimicrobiota</taxon>
        <taxon>Candidatus Entotheonellia</taxon>
        <taxon>Candidatus Entotheonellales</taxon>
        <taxon>Candidatus Entotheonellaceae</taxon>
        <taxon>Candidatus Entotheonella</taxon>
    </lineage>
</organism>